<evidence type="ECO:0000313" key="2">
    <source>
        <dbReference type="EMBL" id="CAG8803390.1"/>
    </source>
</evidence>
<sequence>MEDSSSGKSVRLTRSKTTTSKLETTLKDNRFNPTGSKDKPLKLRVQTGKPSASASGSKTSQQIETNTEMELENVIIENLDTTIHEEQPFTLVTNRKQAKRRL</sequence>
<reference evidence="2" key="1">
    <citation type="submission" date="2021-06" db="EMBL/GenBank/DDBJ databases">
        <authorList>
            <person name="Kallberg Y."/>
            <person name="Tangrot J."/>
            <person name="Rosling A."/>
        </authorList>
    </citation>
    <scope>NUCLEOTIDE SEQUENCE</scope>
    <source>
        <strain evidence="2">MA453B</strain>
    </source>
</reference>
<organism evidence="2 3">
    <name type="scientific">Dentiscutata erythropus</name>
    <dbReference type="NCBI Taxonomy" id="1348616"/>
    <lineage>
        <taxon>Eukaryota</taxon>
        <taxon>Fungi</taxon>
        <taxon>Fungi incertae sedis</taxon>
        <taxon>Mucoromycota</taxon>
        <taxon>Glomeromycotina</taxon>
        <taxon>Glomeromycetes</taxon>
        <taxon>Diversisporales</taxon>
        <taxon>Gigasporaceae</taxon>
        <taxon>Dentiscutata</taxon>
    </lineage>
</organism>
<keyword evidence="3" id="KW-1185">Reference proteome</keyword>
<dbReference type="Proteomes" id="UP000789405">
    <property type="component" value="Unassembled WGS sequence"/>
</dbReference>
<dbReference type="AlphaFoldDB" id="A0A9N9PCB5"/>
<evidence type="ECO:0000313" key="3">
    <source>
        <dbReference type="Proteomes" id="UP000789405"/>
    </source>
</evidence>
<dbReference type="EMBL" id="CAJVPY010037871">
    <property type="protein sequence ID" value="CAG8803390.1"/>
    <property type="molecule type" value="Genomic_DNA"/>
</dbReference>
<feature type="non-terminal residue" evidence="2">
    <location>
        <position position="102"/>
    </location>
</feature>
<feature type="compositionally biased region" description="Basic and acidic residues" evidence="1">
    <location>
        <begin position="24"/>
        <end position="41"/>
    </location>
</feature>
<feature type="compositionally biased region" description="Low complexity" evidence="1">
    <location>
        <begin position="8"/>
        <end position="23"/>
    </location>
</feature>
<protein>
    <submittedName>
        <fullName evidence="2">15278_t:CDS:1</fullName>
    </submittedName>
</protein>
<comment type="caution">
    <text evidence="2">The sequence shown here is derived from an EMBL/GenBank/DDBJ whole genome shotgun (WGS) entry which is preliminary data.</text>
</comment>
<name>A0A9N9PCB5_9GLOM</name>
<proteinExistence type="predicted"/>
<feature type="compositionally biased region" description="Polar residues" evidence="1">
    <location>
        <begin position="48"/>
        <end position="66"/>
    </location>
</feature>
<feature type="region of interest" description="Disordered" evidence="1">
    <location>
        <begin position="1"/>
        <end position="66"/>
    </location>
</feature>
<accession>A0A9N9PCB5</accession>
<gene>
    <name evidence="2" type="ORF">DERYTH_LOCUS23878</name>
</gene>
<evidence type="ECO:0000256" key="1">
    <source>
        <dbReference type="SAM" id="MobiDB-lite"/>
    </source>
</evidence>